<evidence type="ECO:0000313" key="2">
    <source>
        <dbReference type="Proteomes" id="UP000325684"/>
    </source>
</evidence>
<proteinExistence type="predicted"/>
<evidence type="ECO:0000313" key="1">
    <source>
        <dbReference type="EMBL" id="KAB0267516.1"/>
    </source>
</evidence>
<organism evidence="1 2">
    <name type="scientific">Microvirga brassicacearum</name>
    <dbReference type="NCBI Taxonomy" id="2580413"/>
    <lineage>
        <taxon>Bacteria</taxon>
        <taxon>Pseudomonadati</taxon>
        <taxon>Pseudomonadota</taxon>
        <taxon>Alphaproteobacteria</taxon>
        <taxon>Hyphomicrobiales</taxon>
        <taxon>Methylobacteriaceae</taxon>
        <taxon>Microvirga</taxon>
    </lineage>
</organism>
<dbReference type="EMBL" id="VCMV01000013">
    <property type="protein sequence ID" value="KAB0267516.1"/>
    <property type="molecule type" value="Genomic_DNA"/>
</dbReference>
<gene>
    <name evidence="1" type="ORF">FEZ63_09465</name>
</gene>
<sequence>MQGLTPFSSHQQKEITMSFMSVTPAWTLDKPAPKASVLRRLFGAVAYEIRMRRAIRHVNSLDDRTLVDIGLLQGSVEDAVRRGRRR</sequence>
<protein>
    <submittedName>
        <fullName evidence="1">DUF1127 domain-containing protein</fullName>
    </submittedName>
</protein>
<dbReference type="Proteomes" id="UP000325684">
    <property type="component" value="Unassembled WGS sequence"/>
</dbReference>
<accession>A0A5N3PCM8</accession>
<keyword evidence="2" id="KW-1185">Reference proteome</keyword>
<dbReference type="AlphaFoldDB" id="A0A5N3PCM8"/>
<comment type="caution">
    <text evidence="1">The sequence shown here is derived from an EMBL/GenBank/DDBJ whole genome shotgun (WGS) entry which is preliminary data.</text>
</comment>
<reference evidence="1 2" key="1">
    <citation type="journal article" date="2019" name="Microorganisms">
        <title>Genome Insights into the Novel Species Microvirga brassicacearum, a Rapeseed Endophyte with Biotechnological Potential.</title>
        <authorList>
            <person name="Jimenez-Gomez A."/>
            <person name="Saati-Santamaria Z."/>
            <person name="Igual J.M."/>
            <person name="Rivas R."/>
            <person name="Mateos P.F."/>
            <person name="Garcia-Fraile P."/>
        </authorList>
    </citation>
    <scope>NUCLEOTIDE SEQUENCE [LARGE SCALE GENOMIC DNA]</scope>
    <source>
        <strain evidence="1 2">CDVBN77</strain>
    </source>
</reference>
<dbReference type="OrthoDB" id="8021201at2"/>
<name>A0A5N3PCM8_9HYPH</name>